<dbReference type="PANTHER" id="PTHR21015:SF22">
    <property type="entry name" value="GLYCOSYLTRANSFERASE"/>
    <property type="match status" value="1"/>
</dbReference>
<reference evidence="3" key="1">
    <citation type="journal article" date="2019" name="Int. J. Syst. Evol. Microbiol.">
        <title>The Global Catalogue of Microorganisms (GCM) 10K type strain sequencing project: providing services to taxonomists for standard genome sequencing and annotation.</title>
        <authorList>
            <consortium name="The Broad Institute Genomics Platform"/>
            <consortium name="The Broad Institute Genome Sequencing Center for Infectious Disease"/>
            <person name="Wu L."/>
            <person name="Ma J."/>
        </authorList>
    </citation>
    <scope>NUCLEOTIDE SEQUENCE [LARGE SCALE GENOMIC DNA]</scope>
    <source>
        <strain evidence="3">JCM 7356</strain>
    </source>
</reference>
<evidence type="ECO:0000259" key="1">
    <source>
        <dbReference type="Pfam" id="PF04101"/>
    </source>
</evidence>
<evidence type="ECO:0000313" key="3">
    <source>
        <dbReference type="Proteomes" id="UP001500305"/>
    </source>
</evidence>
<comment type="caution">
    <text evidence="2">The sequence shown here is derived from an EMBL/GenBank/DDBJ whole genome shotgun (WGS) entry which is preliminary data.</text>
</comment>
<protein>
    <recommendedName>
        <fullName evidence="1">Glycosyl transferase family 28 C-terminal domain-containing protein</fullName>
    </recommendedName>
</protein>
<dbReference type="Proteomes" id="UP001500305">
    <property type="component" value="Unassembled WGS sequence"/>
</dbReference>
<proteinExistence type="predicted"/>
<dbReference type="EMBL" id="BAAATR010000002">
    <property type="protein sequence ID" value="GAA2228092.1"/>
    <property type="molecule type" value="Genomic_DNA"/>
</dbReference>
<dbReference type="InterPro" id="IPR002213">
    <property type="entry name" value="UDP_glucos_trans"/>
</dbReference>
<evidence type="ECO:0000313" key="2">
    <source>
        <dbReference type="EMBL" id="GAA2228092.1"/>
    </source>
</evidence>
<dbReference type="Pfam" id="PF04101">
    <property type="entry name" value="Glyco_tran_28_C"/>
    <property type="match status" value="1"/>
</dbReference>
<sequence>MTPATRTFLFSPWSHGVGFGYIGRALTVATELREAGHRCLFACDTAEGIVARSGFEVVGAPSGHNRAVPDMGRRQGQYISIDTLDTAFAIAGYYHADRVRADVLTDVATIRDCAPDAVVVDMQPTAALAARHLGVPVISVGDSDFYRPTANSWMPWLPDEDMVSPYPSCVPAFNTVAAELAVDPVDHVTELLIGDLTLVASVPELEADQEPLPWREDMHFVGPIFWDPPWSTVAQTLAGHGRDRTRIYITLGHGGKATGDQLQPILDMCAELDCAAFVSLGFRPDDALPTLPPNVLAGGFTGISEPIRWADLVINHGGYSTVLTSLMHGKPQIILPFMSEQEANGVLFAEAHKAGFVLRRTSRSDGGPRHFTHRLRYSGESTDGWCTAEEWRLAVEEVLSDSSFAAGAARISGAIREVTEARALTRTITAFLDRRNG</sequence>
<dbReference type="Gene3D" id="3.40.50.2000">
    <property type="entry name" value="Glycogen Phosphorylase B"/>
    <property type="match status" value="2"/>
</dbReference>
<accession>A0ABP5QA47</accession>
<feature type="domain" description="Glycosyl transferase family 28 C-terminal" evidence="1">
    <location>
        <begin position="303"/>
        <end position="359"/>
    </location>
</feature>
<dbReference type="RefSeq" id="WP_344634470.1">
    <property type="nucleotide sequence ID" value="NZ_BAAATR010000002.1"/>
</dbReference>
<dbReference type="InterPro" id="IPR007235">
    <property type="entry name" value="Glyco_trans_28_C"/>
</dbReference>
<gene>
    <name evidence="2" type="ORF">GCM10010430_04610</name>
</gene>
<dbReference type="SUPFAM" id="SSF53756">
    <property type="entry name" value="UDP-Glycosyltransferase/glycogen phosphorylase"/>
    <property type="match status" value="1"/>
</dbReference>
<dbReference type="PANTHER" id="PTHR21015">
    <property type="entry name" value="UDP-N-ACETYLGLUCOSAMINE--N-ACETYLMURAMYL-(PENTAPEPTIDE) PYROPHOSPHORYL-UNDECAPRENOL N-ACETYLGLUCOSAMINE TRANSFERASE 1"/>
    <property type="match status" value="1"/>
</dbReference>
<name>A0ABP5QA47_9ACTN</name>
<keyword evidence="3" id="KW-1185">Reference proteome</keyword>
<organism evidence="2 3">
    <name type="scientific">Kitasatospora cystarginea</name>
    <dbReference type="NCBI Taxonomy" id="58350"/>
    <lineage>
        <taxon>Bacteria</taxon>
        <taxon>Bacillati</taxon>
        <taxon>Actinomycetota</taxon>
        <taxon>Actinomycetes</taxon>
        <taxon>Kitasatosporales</taxon>
        <taxon>Streptomycetaceae</taxon>
        <taxon>Kitasatospora</taxon>
    </lineage>
</organism>
<dbReference type="CDD" id="cd03784">
    <property type="entry name" value="GT1_Gtf-like"/>
    <property type="match status" value="1"/>
</dbReference>